<dbReference type="PANTHER" id="PTHR46087">
    <property type="entry name" value="PUTATIVE, EXPRESSED-RELATED"/>
    <property type="match status" value="1"/>
</dbReference>
<keyword evidence="2" id="KW-1185">Reference proteome</keyword>
<dbReference type="EMBL" id="JACEGQ020000017">
    <property type="protein sequence ID" value="KAH8484278.1"/>
    <property type="molecule type" value="Genomic_DNA"/>
</dbReference>
<gene>
    <name evidence="1" type="ORF">H0E87_028648</name>
</gene>
<proteinExistence type="predicted"/>
<dbReference type="InterPro" id="IPR055296">
    <property type="entry name" value="SRL2-like"/>
</dbReference>
<name>A0A8T2WTW5_POPDE</name>
<dbReference type="PANTHER" id="PTHR46087:SF1">
    <property type="entry name" value="ARM REPEAT SUPERFAMILY PROTEIN"/>
    <property type="match status" value="1"/>
</dbReference>
<dbReference type="AlphaFoldDB" id="A0A8T2WTW5"/>
<dbReference type="Proteomes" id="UP000807159">
    <property type="component" value="Chromosome 17"/>
</dbReference>
<accession>A0A8T2WTW5</accession>
<reference evidence="1" key="1">
    <citation type="journal article" date="2021" name="J. Hered.">
        <title>Genome Assembly of Salicaceae Populus deltoides (Eastern Cottonwood) I-69 Based on Nanopore Sequencing and Hi-C Technologies.</title>
        <authorList>
            <person name="Bai S."/>
            <person name="Wu H."/>
            <person name="Zhang J."/>
            <person name="Pan Z."/>
            <person name="Zhao W."/>
            <person name="Li Z."/>
            <person name="Tong C."/>
        </authorList>
    </citation>
    <scope>NUCLEOTIDE SEQUENCE</scope>
    <source>
        <tissue evidence="1">Leaf</tissue>
    </source>
</reference>
<protein>
    <submittedName>
        <fullName evidence="1">Uncharacterized protein</fullName>
    </submittedName>
</protein>
<comment type="caution">
    <text evidence="1">The sequence shown here is derived from an EMBL/GenBank/DDBJ whole genome shotgun (WGS) entry which is preliminary data.</text>
</comment>
<sequence>MCLEAITSVHAAQFASFTSTTGMPSRVHPTGLGYVYVIYMARLANEAATIRRVLEPLFQNFDANNHWSLEKGVAYPVLTFLQSLLEETGENSHLLLSILVKHLDHKSVAIQPSLQVDIVNVTARLGQSAMQRATVSIIGATSDLMKHFTKAFPDALFHQLLVAMPTQTMRLDLERTVFSLSCSCHPLFSPWSDQDKKTSEAVSEIFGASASQKRSKGFSFLGESKDNVDAVDGKLWEEGNSISNAGEKHDSHDHLNSFKHAAPDGKMATSAENMPTNFEAMNHTYNIALLFTRSKADPYLELVEDTRLQAVYVESDDGKIAYGSEEEDVAALKSLSNVEADDSHLKETLTSQFMTKFVKLSELGIRGDSSLNLLGVSQIMPAAALTDNETFTELNGSQSGPRTSISVHTLDILSVKELLEPESSKKKRVSSKLPVPYDQMKSQCEALVTGKQQKMSILHSFKHQAEAKVFPIEEEKKDTSVHDVVSLFTLQIQTMLNEYFAFSN</sequence>
<evidence type="ECO:0000313" key="1">
    <source>
        <dbReference type="EMBL" id="KAH8484278.1"/>
    </source>
</evidence>
<evidence type="ECO:0000313" key="2">
    <source>
        <dbReference type="Proteomes" id="UP000807159"/>
    </source>
</evidence>
<organism evidence="1 2">
    <name type="scientific">Populus deltoides</name>
    <name type="common">Eastern poplar</name>
    <name type="synonym">Eastern cottonwood</name>
    <dbReference type="NCBI Taxonomy" id="3696"/>
    <lineage>
        <taxon>Eukaryota</taxon>
        <taxon>Viridiplantae</taxon>
        <taxon>Streptophyta</taxon>
        <taxon>Embryophyta</taxon>
        <taxon>Tracheophyta</taxon>
        <taxon>Spermatophyta</taxon>
        <taxon>Magnoliopsida</taxon>
        <taxon>eudicotyledons</taxon>
        <taxon>Gunneridae</taxon>
        <taxon>Pentapetalae</taxon>
        <taxon>rosids</taxon>
        <taxon>fabids</taxon>
        <taxon>Malpighiales</taxon>
        <taxon>Salicaceae</taxon>
        <taxon>Saliceae</taxon>
        <taxon>Populus</taxon>
    </lineage>
</organism>